<feature type="domain" description="F-box" evidence="2">
    <location>
        <begin position="97"/>
        <end position="145"/>
    </location>
</feature>
<feature type="compositionally biased region" description="Basic residues" evidence="1">
    <location>
        <begin position="63"/>
        <end position="74"/>
    </location>
</feature>
<protein>
    <recommendedName>
        <fullName evidence="2">F-box domain-containing protein</fullName>
    </recommendedName>
</protein>
<dbReference type="Pfam" id="PF12937">
    <property type="entry name" value="F-box-like"/>
    <property type="match status" value="1"/>
</dbReference>
<dbReference type="AlphaFoldDB" id="A0AAN8Q2N7"/>
<evidence type="ECO:0000313" key="3">
    <source>
        <dbReference type="EMBL" id="KAK6195866.1"/>
    </source>
</evidence>
<gene>
    <name evidence="3" type="ORF">SNE40_001205</name>
</gene>
<dbReference type="PANTHER" id="PTHR38926:SF5">
    <property type="entry name" value="F-BOX AND LEUCINE-RICH REPEAT PROTEIN 6"/>
    <property type="match status" value="1"/>
</dbReference>
<dbReference type="Gene3D" id="1.20.1280.50">
    <property type="match status" value="1"/>
</dbReference>
<evidence type="ECO:0000256" key="1">
    <source>
        <dbReference type="SAM" id="MobiDB-lite"/>
    </source>
</evidence>
<name>A0AAN8Q2N7_PATCE</name>
<dbReference type="Gene3D" id="3.80.10.10">
    <property type="entry name" value="Ribonuclease Inhibitor"/>
    <property type="match status" value="1"/>
</dbReference>
<dbReference type="InterPro" id="IPR036047">
    <property type="entry name" value="F-box-like_dom_sf"/>
</dbReference>
<organism evidence="3 4">
    <name type="scientific">Patella caerulea</name>
    <name type="common">Rayed Mediterranean limpet</name>
    <dbReference type="NCBI Taxonomy" id="87958"/>
    <lineage>
        <taxon>Eukaryota</taxon>
        <taxon>Metazoa</taxon>
        <taxon>Spiralia</taxon>
        <taxon>Lophotrochozoa</taxon>
        <taxon>Mollusca</taxon>
        <taxon>Gastropoda</taxon>
        <taxon>Patellogastropoda</taxon>
        <taxon>Patelloidea</taxon>
        <taxon>Patellidae</taxon>
        <taxon>Patella</taxon>
    </lineage>
</organism>
<reference evidence="3 4" key="1">
    <citation type="submission" date="2024-01" db="EMBL/GenBank/DDBJ databases">
        <title>The genome of the rayed Mediterranean limpet Patella caerulea (Linnaeus, 1758).</title>
        <authorList>
            <person name="Anh-Thu Weber A."/>
            <person name="Halstead-Nussloch G."/>
        </authorList>
    </citation>
    <scope>NUCLEOTIDE SEQUENCE [LARGE SCALE GENOMIC DNA]</scope>
    <source>
        <strain evidence="3">AATW-2023a</strain>
        <tissue evidence="3">Whole specimen</tissue>
    </source>
</reference>
<dbReference type="InterPro" id="IPR001810">
    <property type="entry name" value="F-box_dom"/>
</dbReference>
<dbReference type="PANTHER" id="PTHR38926">
    <property type="entry name" value="F-BOX DOMAIN CONTAINING PROTEIN, EXPRESSED"/>
    <property type="match status" value="1"/>
</dbReference>
<evidence type="ECO:0000313" key="4">
    <source>
        <dbReference type="Proteomes" id="UP001347796"/>
    </source>
</evidence>
<dbReference type="InterPro" id="IPR032675">
    <property type="entry name" value="LRR_dom_sf"/>
</dbReference>
<dbReference type="Proteomes" id="UP001347796">
    <property type="component" value="Unassembled WGS sequence"/>
</dbReference>
<dbReference type="SUPFAM" id="SSF52047">
    <property type="entry name" value="RNI-like"/>
    <property type="match status" value="1"/>
</dbReference>
<feature type="compositionally biased region" description="Basic and acidic residues" evidence="1">
    <location>
        <begin position="75"/>
        <end position="84"/>
    </location>
</feature>
<dbReference type="EMBL" id="JAZGQO010000001">
    <property type="protein sequence ID" value="KAK6195866.1"/>
    <property type="molecule type" value="Genomic_DNA"/>
</dbReference>
<dbReference type="GO" id="GO:0019005">
    <property type="term" value="C:SCF ubiquitin ligase complex"/>
    <property type="evidence" value="ECO:0007669"/>
    <property type="project" value="InterPro"/>
</dbReference>
<dbReference type="SUPFAM" id="SSF81383">
    <property type="entry name" value="F-box domain"/>
    <property type="match status" value="1"/>
</dbReference>
<feature type="region of interest" description="Disordered" evidence="1">
    <location>
        <begin position="40"/>
        <end position="84"/>
    </location>
</feature>
<feature type="region of interest" description="Disordered" evidence="1">
    <location>
        <begin position="1"/>
        <end position="28"/>
    </location>
</feature>
<evidence type="ECO:0000259" key="2">
    <source>
        <dbReference type="Pfam" id="PF12937"/>
    </source>
</evidence>
<sequence length="514" mass="58206">MAERKGPGKSSDFKKRKRKTEKGILGVPKRPMLFSFNVRQGEEWSSDSEDSDYLPSDEEISNTKRKVNKRKRIKNCQEQKPKESVEKLTERSGVSLQLPEEILLKIFQESVNSQGTLPFLVRASKVCRTWRNVACDPTLWRKVDLSFGWIKMSERVLKWLCENRLTHCTDVNLSASKFFVNSNIKLLTETCSQLKVINISYCKVTTETIVTIAENCHQLASLDLSFTPVDAVCLQSLKVLLPKHGPYLKQLTMGGNTYKSFNSVFNLILSHCPQLEMLDISNCLFSTDIVLVNVKKFQNSCPNLQILGLANSRIGVSQEPGLSSFPKLEQLSVAYNKPGDQPRSCLNLDLVTRILHDSPDLKLLDLRGNDNIDCYNLCNIDSNNLQSLHASNTATQRDGSQYQQLALLLTKWRRSLVELDLSWSTLREEDLKHAFKRLVNMTDHCPLSSLNLAGTNVTQETLSLILNKCQDLTSVNLTSCRGMTRGFKREFLTATDVRKLRKELNSMNSSDSSN</sequence>
<comment type="caution">
    <text evidence="3">The sequence shown here is derived from an EMBL/GenBank/DDBJ whole genome shotgun (WGS) entry which is preliminary data.</text>
</comment>
<proteinExistence type="predicted"/>
<dbReference type="CDD" id="cd22119">
    <property type="entry name" value="F-box_FBXL6"/>
    <property type="match status" value="1"/>
</dbReference>
<dbReference type="InterPro" id="IPR047922">
    <property type="entry name" value="FBXL6_F-box"/>
</dbReference>
<feature type="compositionally biased region" description="Acidic residues" evidence="1">
    <location>
        <begin position="44"/>
        <end position="60"/>
    </location>
</feature>
<keyword evidence="4" id="KW-1185">Reference proteome</keyword>
<accession>A0AAN8Q2N7</accession>